<evidence type="ECO:0000313" key="2">
    <source>
        <dbReference type="EMBL" id="QJR15414.1"/>
    </source>
</evidence>
<dbReference type="AlphaFoldDB" id="A0A6M4HAH8"/>
<evidence type="ECO:0000256" key="1">
    <source>
        <dbReference type="SAM" id="SignalP"/>
    </source>
</evidence>
<gene>
    <name evidence="2" type="ORF">DSM104440_02233</name>
</gene>
<dbReference type="KEGG" id="upl:DSM104440_02233"/>
<dbReference type="InParanoid" id="A0A6M4HAH8"/>
<feature type="chain" id="PRO_5027013515" description="Lipoprotein" evidence="1">
    <location>
        <begin position="25"/>
        <end position="161"/>
    </location>
</feature>
<sequence>MKRVHVLRLTCLAVALTLTGCFEATKPLSAPGTVPYDISVLGSWTCVPDPPLRPQDKATLTLRNIDQWTLDANWVDGDKTSRYRVHGTKVDSVIVLNVLEVAPGAKWFFVRYKREGNKLALSTANGQEIKGGYEARKMDDLKARAAGDDLFKTFAMCTRAK</sequence>
<accession>A0A6M4HAH8</accession>
<organism evidence="2 3">
    <name type="scientific">Usitatibacter palustris</name>
    <dbReference type="NCBI Taxonomy" id="2732487"/>
    <lineage>
        <taxon>Bacteria</taxon>
        <taxon>Pseudomonadati</taxon>
        <taxon>Pseudomonadota</taxon>
        <taxon>Betaproteobacteria</taxon>
        <taxon>Nitrosomonadales</taxon>
        <taxon>Usitatibacteraceae</taxon>
        <taxon>Usitatibacter</taxon>
    </lineage>
</organism>
<reference evidence="2 3" key="1">
    <citation type="submission" date="2020-04" db="EMBL/GenBank/DDBJ databases">
        <title>Usitatibacter rugosus gen. nov., sp. nov. and Usitatibacter palustris sp. nov., novel members of Usitatibacteraceae fam. nov. within the order Nitrosomonadales isolated from soil.</title>
        <authorList>
            <person name="Huber K.J."/>
            <person name="Neumann-Schaal M."/>
            <person name="Geppert A."/>
            <person name="Luckner M."/>
            <person name="Wanner G."/>
            <person name="Overmann J."/>
        </authorList>
    </citation>
    <scope>NUCLEOTIDE SEQUENCE [LARGE SCALE GENOMIC DNA]</scope>
    <source>
        <strain evidence="2 3">Swamp67</strain>
    </source>
</reference>
<proteinExistence type="predicted"/>
<dbReference type="RefSeq" id="WP_171162667.1">
    <property type="nucleotide sequence ID" value="NZ_CP053073.1"/>
</dbReference>
<feature type="signal peptide" evidence="1">
    <location>
        <begin position="1"/>
        <end position="24"/>
    </location>
</feature>
<name>A0A6M4HAH8_9PROT</name>
<dbReference type="EMBL" id="CP053073">
    <property type="protein sequence ID" value="QJR15414.1"/>
    <property type="molecule type" value="Genomic_DNA"/>
</dbReference>
<dbReference type="Proteomes" id="UP000503096">
    <property type="component" value="Chromosome"/>
</dbReference>
<keyword evidence="3" id="KW-1185">Reference proteome</keyword>
<protein>
    <recommendedName>
        <fullName evidence="4">Lipoprotein</fullName>
    </recommendedName>
</protein>
<keyword evidence="1" id="KW-0732">Signal</keyword>
<evidence type="ECO:0000313" key="3">
    <source>
        <dbReference type="Proteomes" id="UP000503096"/>
    </source>
</evidence>
<dbReference type="PROSITE" id="PS51257">
    <property type="entry name" value="PROKAR_LIPOPROTEIN"/>
    <property type="match status" value="1"/>
</dbReference>
<evidence type="ECO:0008006" key="4">
    <source>
        <dbReference type="Google" id="ProtNLM"/>
    </source>
</evidence>